<dbReference type="EMBL" id="VSRR010106533">
    <property type="protein sequence ID" value="MPC96573.1"/>
    <property type="molecule type" value="Genomic_DNA"/>
</dbReference>
<evidence type="ECO:0000313" key="2">
    <source>
        <dbReference type="Proteomes" id="UP000324222"/>
    </source>
</evidence>
<accession>A0A5B7JQ60</accession>
<evidence type="ECO:0000313" key="1">
    <source>
        <dbReference type="EMBL" id="MPC96573.1"/>
    </source>
</evidence>
<dbReference type="Proteomes" id="UP000324222">
    <property type="component" value="Unassembled WGS sequence"/>
</dbReference>
<gene>
    <name evidence="1" type="ORF">E2C01_091839</name>
</gene>
<comment type="caution">
    <text evidence="1">The sequence shown here is derived from an EMBL/GenBank/DDBJ whole genome shotgun (WGS) entry which is preliminary data.</text>
</comment>
<sequence length="83" mass="9379">MISVFLCRYDDHRTKCLRSILVMRFLVSPPVQQLVTALLPRVFGREHLGTRVLIASTLPLIYSDTSCFPAHDLHNTPASELAE</sequence>
<protein>
    <submittedName>
        <fullName evidence="1">Uncharacterized protein</fullName>
    </submittedName>
</protein>
<dbReference type="AlphaFoldDB" id="A0A5B7JQ60"/>
<keyword evidence="2" id="KW-1185">Reference proteome</keyword>
<organism evidence="1 2">
    <name type="scientific">Portunus trituberculatus</name>
    <name type="common">Swimming crab</name>
    <name type="synonym">Neptunus trituberculatus</name>
    <dbReference type="NCBI Taxonomy" id="210409"/>
    <lineage>
        <taxon>Eukaryota</taxon>
        <taxon>Metazoa</taxon>
        <taxon>Ecdysozoa</taxon>
        <taxon>Arthropoda</taxon>
        <taxon>Crustacea</taxon>
        <taxon>Multicrustacea</taxon>
        <taxon>Malacostraca</taxon>
        <taxon>Eumalacostraca</taxon>
        <taxon>Eucarida</taxon>
        <taxon>Decapoda</taxon>
        <taxon>Pleocyemata</taxon>
        <taxon>Brachyura</taxon>
        <taxon>Eubrachyura</taxon>
        <taxon>Portunoidea</taxon>
        <taxon>Portunidae</taxon>
        <taxon>Portuninae</taxon>
        <taxon>Portunus</taxon>
    </lineage>
</organism>
<reference evidence="1 2" key="1">
    <citation type="submission" date="2019-05" db="EMBL/GenBank/DDBJ databases">
        <title>Another draft genome of Portunus trituberculatus and its Hox gene families provides insights of decapod evolution.</title>
        <authorList>
            <person name="Jeong J.-H."/>
            <person name="Song I."/>
            <person name="Kim S."/>
            <person name="Choi T."/>
            <person name="Kim D."/>
            <person name="Ryu S."/>
            <person name="Kim W."/>
        </authorList>
    </citation>
    <scope>NUCLEOTIDE SEQUENCE [LARGE SCALE GENOMIC DNA]</scope>
    <source>
        <tissue evidence="1">Muscle</tissue>
    </source>
</reference>
<proteinExistence type="predicted"/>
<name>A0A5B7JQ60_PORTR</name>